<dbReference type="OMA" id="ADLYMPG"/>
<dbReference type="VEuPathDB" id="AmoebaDB:NF0051290"/>
<name>A0A6A5C4D0_NAEFO</name>
<dbReference type="Pfam" id="PF00072">
    <property type="entry name" value="Response_reg"/>
    <property type="match status" value="1"/>
</dbReference>
<keyword evidence="1 2" id="KW-0597">Phosphoprotein</keyword>
<dbReference type="InterPro" id="IPR050956">
    <property type="entry name" value="2C_system_His_kinase"/>
</dbReference>
<organism evidence="7 8">
    <name type="scientific">Naegleria fowleri</name>
    <name type="common">Brain eating amoeba</name>
    <dbReference type="NCBI Taxonomy" id="5763"/>
    <lineage>
        <taxon>Eukaryota</taxon>
        <taxon>Discoba</taxon>
        <taxon>Heterolobosea</taxon>
        <taxon>Tetramitia</taxon>
        <taxon>Eutetramitia</taxon>
        <taxon>Vahlkampfiidae</taxon>
        <taxon>Naegleria</taxon>
    </lineage>
</organism>
<dbReference type="AlphaFoldDB" id="A0A6A5C4D0"/>
<dbReference type="SUPFAM" id="SSF55874">
    <property type="entry name" value="ATPase domain of HSP90 chaperone/DNA topoisomerase II/histidine kinase"/>
    <property type="match status" value="1"/>
</dbReference>
<dbReference type="SMART" id="SM00448">
    <property type="entry name" value="REC"/>
    <property type="match status" value="1"/>
</dbReference>
<proteinExistence type="predicted"/>
<evidence type="ECO:0000256" key="4">
    <source>
        <dbReference type="SAM" id="Phobius"/>
    </source>
</evidence>
<comment type="caution">
    <text evidence="7">The sequence shown here is derived from an EMBL/GenBank/DDBJ whole genome shotgun (WGS) entry which is preliminary data.</text>
</comment>
<feature type="transmembrane region" description="Helical" evidence="4">
    <location>
        <begin position="147"/>
        <end position="167"/>
    </location>
</feature>
<dbReference type="InterPro" id="IPR005467">
    <property type="entry name" value="His_kinase_dom"/>
</dbReference>
<dbReference type="SUPFAM" id="SSF47384">
    <property type="entry name" value="Homodimeric domain of signal transducing histidine kinase"/>
    <property type="match status" value="1"/>
</dbReference>
<dbReference type="Gene3D" id="1.10.287.130">
    <property type="match status" value="1"/>
</dbReference>
<dbReference type="RefSeq" id="XP_044566037.1">
    <property type="nucleotide sequence ID" value="XM_044703119.1"/>
</dbReference>
<keyword evidence="4" id="KW-1133">Transmembrane helix</keyword>
<dbReference type="EMBL" id="VFQX01000015">
    <property type="protein sequence ID" value="KAF0981324.1"/>
    <property type="molecule type" value="Genomic_DNA"/>
</dbReference>
<accession>A0A6A5C4D0</accession>
<evidence type="ECO:0000256" key="3">
    <source>
        <dbReference type="SAM" id="MobiDB-lite"/>
    </source>
</evidence>
<feature type="domain" description="Histidine kinase" evidence="5">
    <location>
        <begin position="236"/>
        <end position="507"/>
    </location>
</feature>
<dbReference type="Gene3D" id="3.30.565.10">
    <property type="entry name" value="Histidine kinase-like ATPase, C-terminal domain"/>
    <property type="match status" value="1"/>
</dbReference>
<reference evidence="7 8" key="1">
    <citation type="journal article" date="2019" name="Sci. Rep.">
        <title>Nanopore sequencing improves the draft genome of the human pathogenic amoeba Naegleria fowleri.</title>
        <authorList>
            <person name="Liechti N."/>
            <person name="Schurch N."/>
            <person name="Bruggmann R."/>
            <person name="Wittwer M."/>
        </authorList>
    </citation>
    <scope>NUCLEOTIDE SEQUENCE [LARGE SCALE GENOMIC DNA]</scope>
    <source>
        <strain evidence="7 8">ATCC 30894</strain>
    </source>
</reference>
<gene>
    <name evidence="7" type="ORF">FDP41_012584</name>
</gene>
<dbReference type="InterPro" id="IPR011006">
    <property type="entry name" value="CheY-like_superfamily"/>
</dbReference>
<dbReference type="InterPro" id="IPR036097">
    <property type="entry name" value="HisK_dim/P_sf"/>
</dbReference>
<dbReference type="PROSITE" id="PS50109">
    <property type="entry name" value="HIS_KIN"/>
    <property type="match status" value="1"/>
</dbReference>
<dbReference type="CDD" id="cd17546">
    <property type="entry name" value="REC_hyHK_CKI1_RcsC-like"/>
    <property type="match status" value="1"/>
</dbReference>
<keyword evidence="4" id="KW-0472">Membrane</keyword>
<dbReference type="GO" id="GO:0000155">
    <property type="term" value="F:phosphorelay sensor kinase activity"/>
    <property type="evidence" value="ECO:0007669"/>
    <property type="project" value="InterPro"/>
</dbReference>
<dbReference type="InterPro" id="IPR001789">
    <property type="entry name" value="Sig_transdc_resp-reg_receiver"/>
</dbReference>
<evidence type="ECO:0000313" key="8">
    <source>
        <dbReference type="Proteomes" id="UP000444721"/>
    </source>
</evidence>
<dbReference type="Gene3D" id="3.40.50.2300">
    <property type="match status" value="1"/>
</dbReference>
<evidence type="ECO:0000256" key="1">
    <source>
        <dbReference type="ARBA" id="ARBA00022553"/>
    </source>
</evidence>
<dbReference type="Pfam" id="PF00512">
    <property type="entry name" value="HisKA"/>
    <property type="match status" value="1"/>
</dbReference>
<evidence type="ECO:0008006" key="9">
    <source>
        <dbReference type="Google" id="ProtNLM"/>
    </source>
</evidence>
<dbReference type="PANTHER" id="PTHR43719:SF28">
    <property type="entry name" value="PEROXIDE STRESS-ACTIVATED HISTIDINE KINASE MAK1-RELATED"/>
    <property type="match status" value="1"/>
</dbReference>
<evidence type="ECO:0000313" key="7">
    <source>
        <dbReference type="EMBL" id="KAF0981324.1"/>
    </source>
</evidence>
<dbReference type="Pfam" id="PF02518">
    <property type="entry name" value="HATPase_c"/>
    <property type="match status" value="1"/>
</dbReference>
<keyword evidence="8" id="KW-1185">Reference proteome</keyword>
<feature type="modified residue" description="4-aspartylphosphate" evidence="2">
    <location>
        <position position="736"/>
    </location>
</feature>
<dbReference type="InterPro" id="IPR004358">
    <property type="entry name" value="Sig_transdc_His_kin-like_C"/>
</dbReference>
<dbReference type="SUPFAM" id="SSF52172">
    <property type="entry name" value="CheY-like"/>
    <property type="match status" value="1"/>
</dbReference>
<dbReference type="InterPro" id="IPR003594">
    <property type="entry name" value="HATPase_dom"/>
</dbReference>
<dbReference type="PANTHER" id="PTHR43719">
    <property type="entry name" value="TWO-COMPONENT HISTIDINE KINASE"/>
    <property type="match status" value="1"/>
</dbReference>
<dbReference type="PROSITE" id="PS50110">
    <property type="entry name" value="RESPONSE_REGULATORY"/>
    <property type="match status" value="1"/>
</dbReference>
<feature type="region of interest" description="Disordered" evidence="3">
    <location>
        <begin position="1"/>
        <end position="21"/>
    </location>
</feature>
<evidence type="ECO:0000256" key="2">
    <source>
        <dbReference type="PROSITE-ProRule" id="PRU00169"/>
    </source>
</evidence>
<dbReference type="VEuPathDB" id="AmoebaDB:FDP41_012584"/>
<protein>
    <recommendedName>
        <fullName evidence="9">Histidine kinase</fullName>
    </recommendedName>
</protein>
<dbReference type="VEuPathDB" id="AmoebaDB:NfTy_024140"/>
<dbReference type="InterPro" id="IPR036890">
    <property type="entry name" value="HATPase_C_sf"/>
</dbReference>
<dbReference type="PRINTS" id="PR00344">
    <property type="entry name" value="BCTRLSENSOR"/>
</dbReference>
<dbReference type="InterPro" id="IPR003661">
    <property type="entry name" value="HisK_dim/P_dom"/>
</dbReference>
<dbReference type="Proteomes" id="UP000444721">
    <property type="component" value="Unassembled WGS sequence"/>
</dbReference>
<dbReference type="SMART" id="SM00387">
    <property type="entry name" value="HATPase_c"/>
    <property type="match status" value="1"/>
</dbReference>
<dbReference type="CDD" id="cd00082">
    <property type="entry name" value="HisKA"/>
    <property type="match status" value="1"/>
</dbReference>
<dbReference type="OrthoDB" id="10266508at2759"/>
<sequence>MASSENNNNNNFTSPYSSTSKTYKEDEQDRIFQQLLHPEKELNKIGVSLALVPTLYGILFCWERGIQAFLVLTFGEISSQILLNVVIQRFATNLTQFSVINLFRIPIIMSVQFFMYFFYGPLVPYHVFSIFRILIASNNCYYDIRLLLVHGLGNVISTVGGMYYSYLKERHTLSPCEEAIFPHKLMEVIVLQYLVWVGSILFSYYVKKRNDEYTENQIEIAKEKHLNTEKTKFIANLSHEARNSLQGIMATVEVLKHKFHDGICMKSCEHCFKKDSAISELIGDIQSSASILLHILSSSLQMSSLEMGTIKLKNEEFNILSLFESMTGVFSLEAQGKNLSLNSFFDASKVPLNLKGDSVRVSQILMNIISNAIKYTSQGFVRVNCTCANEKELGEFYNEIEEEKSYVKFECIDTGCGIAHDQLGKLFQPYSTIDSNTDVTHRFDFYFKTVSNNASVNNGGSSLINTNRNGLGLNITKLLVEKMNGKIQIASALSKGTTISVIIPFERVNDRPALKEGIKEKLPVNSIPTILSEPYPPNGKFSAIVIDEDEYFRKNLIQYLELFKRVNTILEFDSFQSFSSDCDHTLRFSITPPQLDSRILVFCMEGDMQNTSQLILKYRSDCNNIQIVPTLPRGATRLFSHKVYLSKPVHFSDLFEIVVGGNMEQEQHKGQPIENRTNTDDFLAKPVLVADDNAVNRKILVNILKIIGFKDIDTANDGLDCFNKFKQKDYSLILLDCFMPVMTGRESCEMIRNFEKQKDRGEKRIPIFAITANTWETKEQLLSQGFDDVLYKPISLNDLRNKIMELNLGIPPSNQTFSGCTDPSGL</sequence>
<evidence type="ECO:0000259" key="5">
    <source>
        <dbReference type="PROSITE" id="PS50109"/>
    </source>
</evidence>
<dbReference type="GeneID" id="68119799"/>
<keyword evidence="4" id="KW-0812">Transmembrane</keyword>
<feature type="transmembrane region" description="Helical" evidence="4">
    <location>
        <begin position="188"/>
        <end position="206"/>
    </location>
</feature>
<feature type="domain" description="Response regulatory" evidence="6">
    <location>
        <begin position="686"/>
        <end position="807"/>
    </location>
</feature>
<evidence type="ECO:0000259" key="6">
    <source>
        <dbReference type="PROSITE" id="PS50110"/>
    </source>
</evidence>